<dbReference type="STRING" id="708197.A0A166SIH8"/>
<keyword evidence="2" id="KW-1185">Reference proteome</keyword>
<comment type="caution">
    <text evidence="1">The sequence shown here is derived from an EMBL/GenBank/DDBJ whole genome shotgun (WGS) entry which is preliminary data.</text>
</comment>
<evidence type="ECO:0000313" key="1">
    <source>
        <dbReference type="EMBL" id="KZL70781.1"/>
    </source>
</evidence>
<gene>
    <name evidence="1" type="ORF">CT0861_04874</name>
</gene>
<dbReference type="EMBL" id="LFIV01000084">
    <property type="protein sequence ID" value="KZL70781.1"/>
    <property type="molecule type" value="Genomic_DNA"/>
</dbReference>
<accession>A0A166SIH8</accession>
<reference evidence="1 2" key="1">
    <citation type="submission" date="2015-06" db="EMBL/GenBank/DDBJ databases">
        <title>Survival trade-offs in plant roots during colonization by closely related pathogenic and mutualistic fungi.</title>
        <authorList>
            <person name="Hacquard S."/>
            <person name="Kracher B."/>
            <person name="Hiruma K."/>
            <person name="Weinman A."/>
            <person name="Muench P."/>
            <person name="Garrido Oter R."/>
            <person name="Ver Loren van Themaat E."/>
            <person name="Dallerey J.-F."/>
            <person name="Damm U."/>
            <person name="Henrissat B."/>
            <person name="Lespinet O."/>
            <person name="Thon M."/>
            <person name="Kemen E."/>
            <person name="McHardy A.C."/>
            <person name="Schulze-Lefert P."/>
            <person name="O'Connell R.J."/>
        </authorList>
    </citation>
    <scope>NUCLEOTIDE SEQUENCE [LARGE SCALE GENOMIC DNA]</scope>
    <source>
        <strain evidence="1 2">0861</strain>
    </source>
</reference>
<proteinExistence type="predicted"/>
<dbReference type="AlphaFoldDB" id="A0A166SIH8"/>
<protein>
    <submittedName>
        <fullName evidence="1">Fungal specific transcription factor domain-containing protein</fullName>
    </submittedName>
</protein>
<evidence type="ECO:0000313" key="2">
    <source>
        <dbReference type="Proteomes" id="UP000076552"/>
    </source>
</evidence>
<organism evidence="1 2">
    <name type="scientific">Colletotrichum tofieldiae</name>
    <dbReference type="NCBI Taxonomy" id="708197"/>
    <lineage>
        <taxon>Eukaryota</taxon>
        <taxon>Fungi</taxon>
        <taxon>Dikarya</taxon>
        <taxon>Ascomycota</taxon>
        <taxon>Pezizomycotina</taxon>
        <taxon>Sordariomycetes</taxon>
        <taxon>Hypocreomycetidae</taxon>
        <taxon>Glomerellales</taxon>
        <taxon>Glomerellaceae</taxon>
        <taxon>Colletotrichum</taxon>
        <taxon>Colletotrichum spaethianum species complex</taxon>
    </lineage>
</organism>
<sequence length="209" mass="23034">MHLPSRTHSQTQTEPLLLLVAILRFQAGPLSKQFEKLVSKLPYSKDGETAVASLRAAVDPVVKGVQDPQAAALGSDFTGMPLPPRQLVIKSLGHCKKKTTRFFRDYPFVSVVAFTEMCQQVYFPTEECSLSTFIIVNSGLCNIFRDFDDDAIRDMDIEATVVAHSISTCAANVRRAVVCLRLTLDPTFENIVALLLSVQFPAHPPVIPC</sequence>
<dbReference type="Proteomes" id="UP000076552">
    <property type="component" value="Unassembled WGS sequence"/>
</dbReference>
<name>A0A166SIH8_9PEZI</name>